<protein>
    <recommendedName>
        <fullName evidence="1">Transposase Tn5 dimerisation domain-containing protein</fullName>
    </recommendedName>
</protein>
<dbReference type="InterPro" id="IPR047768">
    <property type="entry name" value="Tn5p-like"/>
</dbReference>
<dbReference type="PANTHER" id="PTHR37319:SF1">
    <property type="entry name" value="TRANSPOSASE TN5 DIMERISATION DOMAIN-CONTAINING PROTEIN"/>
    <property type="match status" value="1"/>
</dbReference>
<dbReference type="Gene3D" id="1.10.740.10">
    <property type="entry name" value="Transferase Inhibitor Protein From Tn5, Chain"/>
    <property type="match status" value="1"/>
</dbReference>
<dbReference type="EMBL" id="CABPRZ010000034">
    <property type="protein sequence ID" value="VVE57694.1"/>
    <property type="molecule type" value="Genomic_DNA"/>
</dbReference>
<dbReference type="PANTHER" id="PTHR37319">
    <property type="entry name" value="TRANSPOSASE"/>
    <property type="match status" value="1"/>
</dbReference>
<evidence type="ECO:0000313" key="3">
    <source>
        <dbReference type="Proteomes" id="UP000414233"/>
    </source>
</evidence>
<gene>
    <name evidence="2" type="ORF">PTE30175_05129</name>
</gene>
<dbReference type="Pfam" id="PF02281">
    <property type="entry name" value="Dimer_Tnp_Tn5"/>
    <property type="match status" value="1"/>
</dbReference>
<proteinExistence type="predicted"/>
<sequence length="128" mass="14417">MFFHVLKNACKMEALQLSHMDRVERTLVLYMVVSWRIARLMRLGRTCPELDASLFFDADEIRSAYLLSKKPRPQTPPTLNQMIRLIASLGGFLGRKSDGEPGAKTLWIGLQRTLDAAATIQALRNEGA</sequence>
<feature type="domain" description="Transposase Tn5 dimerisation" evidence="1">
    <location>
        <begin position="32"/>
        <end position="112"/>
    </location>
</feature>
<evidence type="ECO:0000259" key="1">
    <source>
        <dbReference type="Pfam" id="PF02281"/>
    </source>
</evidence>
<organism evidence="2 3">
    <name type="scientific">Pandoraea terrae</name>
    <dbReference type="NCBI Taxonomy" id="1537710"/>
    <lineage>
        <taxon>Bacteria</taxon>
        <taxon>Pseudomonadati</taxon>
        <taxon>Pseudomonadota</taxon>
        <taxon>Betaproteobacteria</taxon>
        <taxon>Burkholderiales</taxon>
        <taxon>Burkholderiaceae</taxon>
        <taxon>Pandoraea</taxon>
    </lineage>
</organism>
<reference evidence="2 3" key="1">
    <citation type="submission" date="2019-08" db="EMBL/GenBank/DDBJ databases">
        <authorList>
            <person name="Peeters C."/>
        </authorList>
    </citation>
    <scope>NUCLEOTIDE SEQUENCE [LARGE SCALE GENOMIC DNA]</scope>
    <source>
        <strain evidence="2 3">LMG 30175</strain>
    </source>
</reference>
<dbReference type="InterPro" id="IPR014737">
    <property type="entry name" value="Transposase_Tn5-like_C"/>
</dbReference>
<keyword evidence="3" id="KW-1185">Reference proteome</keyword>
<name>A0A5E4Z9K6_9BURK</name>
<dbReference type="InterPro" id="IPR003201">
    <property type="entry name" value="Transposase_Tn5"/>
</dbReference>
<accession>A0A5E4Z9K6</accession>
<dbReference type="SUPFAM" id="SSF53098">
    <property type="entry name" value="Ribonuclease H-like"/>
    <property type="match status" value="1"/>
</dbReference>
<evidence type="ECO:0000313" key="2">
    <source>
        <dbReference type="EMBL" id="VVE57694.1"/>
    </source>
</evidence>
<dbReference type="InterPro" id="IPR012337">
    <property type="entry name" value="RNaseH-like_sf"/>
</dbReference>
<dbReference type="AlphaFoldDB" id="A0A5E4Z9K6"/>
<dbReference type="Proteomes" id="UP000414233">
    <property type="component" value="Unassembled WGS sequence"/>
</dbReference>